<keyword evidence="1" id="KW-0732">Signal</keyword>
<evidence type="ECO:0008006" key="4">
    <source>
        <dbReference type="Google" id="ProtNLM"/>
    </source>
</evidence>
<dbReference type="AlphaFoldDB" id="D2R286"/>
<organism evidence="2 3">
    <name type="scientific">Pirellula staleyi (strain ATCC 27377 / DSM 6068 / ICPB 4128)</name>
    <name type="common">Pirella staleyi</name>
    <dbReference type="NCBI Taxonomy" id="530564"/>
    <lineage>
        <taxon>Bacteria</taxon>
        <taxon>Pseudomonadati</taxon>
        <taxon>Planctomycetota</taxon>
        <taxon>Planctomycetia</taxon>
        <taxon>Pirellulales</taxon>
        <taxon>Pirellulaceae</taxon>
        <taxon>Pirellula</taxon>
    </lineage>
</organism>
<sequence precursor="true">MSRFWFFLFLLCAPALTVFAAEPPPLPPLGKPGETIYQTAVPLQKPKKSVDRIDGGLNHVVFSLWLPEDEPSIRGIYLMPFNITGVEQEQSRAMCRHWKFALVGSNFMRVDKAEFGATLLAGLKDLATQSKHPEIAHAPLIAASMSAGVGMCVSLAEQLPDRFIACGLACLEVGPETRRTSGVPMMSIFGERDGRQMSQHEELLPKRRTDFDSKWAITVQWDRKHEWGQSNNLFWPFFDEVIRQRLPADASPVDGPVRLRPVDPDSVWYGNPTTWTSAAATIAPAKSYSDAKSTACWLPGPQTAHVWQAFVARKPLLRIVSPMPQGDKRPLSTYGVKDRIAVLIAADSALADGKIELYDGGNLLTTGEMKDHQLTLEIGPLPLGIHTLIARTASTADLVGLSRPVVVLVVQEPKKADSDRFQP</sequence>
<dbReference type="HOGENOM" id="CLU_648680_0_0_0"/>
<protein>
    <recommendedName>
        <fullName evidence="4">Alpha/beta hydrolase</fullName>
    </recommendedName>
</protein>
<feature type="signal peptide" evidence="1">
    <location>
        <begin position="1"/>
        <end position="20"/>
    </location>
</feature>
<dbReference type="Proteomes" id="UP000001887">
    <property type="component" value="Chromosome"/>
</dbReference>
<reference evidence="2 3" key="1">
    <citation type="journal article" date="2009" name="Stand. Genomic Sci.">
        <title>Complete genome sequence of Pirellula staleyi type strain (ATCC 27377).</title>
        <authorList>
            <person name="Clum A."/>
            <person name="Tindall B.J."/>
            <person name="Sikorski J."/>
            <person name="Ivanova N."/>
            <person name="Mavrommatis K."/>
            <person name="Lucas S."/>
            <person name="Glavina del Rio T."/>
            <person name="Nolan M."/>
            <person name="Chen F."/>
            <person name="Tice H."/>
            <person name="Pitluck S."/>
            <person name="Cheng J.F."/>
            <person name="Chertkov O."/>
            <person name="Brettin T."/>
            <person name="Han C."/>
            <person name="Detter J.C."/>
            <person name="Kuske C."/>
            <person name="Bruce D."/>
            <person name="Goodwin L."/>
            <person name="Ovchinikova G."/>
            <person name="Pati A."/>
            <person name="Mikhailova N."/>
            <person name="Chen A."/>
            <person name="Palaniappan K."/>
            <person name="Land M."/>
            <person name="Hauser L."/>
            <person name="Chang Y.J."/>
            <person name="Jeffries C.D."/>
            <person name="Chain P."/>
            <person name="Rohde M."/>
            <person name="Goker M."/>
            <person name="Bristow J."/>
            <person name="Eisen J.A."/>
            <person name="Markowitz V."/>
            <person name="Hugenholtz P."/>
            <person name="Kyrpides N.C."/>
            <person name="Klenk H.P."/>
            <person name="Lapidus A."/>
        </authorList>
    </citation>
    <scope>NUCLEOTIDE SEQUENCE [LARGE SCALE GENOMIC DNA]</scope>
    <source>
        <strain evidence="3">ATCC 27377 / DSM 6068 / ICPB 4128</strain>
    </source>
</reference>
<evidence type="ECO:0000313" key="2">
    <source>
        <dbReference type="EMBL" id="ADB14995.1"/>
    </source>
</evidence>
<dbReference type="STRING" id="530564.Psta_0304"/>
<gene>
    <name evidence="2" type="ordered locus">Psta_0304</name>
</gene>
<dbReference type="EMBL" id="CP001848">
    <property type="protein sequence ID" value="ADB14995.1"/>
    <property type="molecule type" value="Genomic_DNA"/>
</dbReference>
<name>D2R286_PIRSD</name>
<proteinExistence type="predicted"/>
<keyword evidence="3" id="KW-1185">Reference proteome</keyword>
<feature type="chain" id="PRO_5003035997" description="Alpha/beta hydrolase" evidence="1">
    <location>
        <begin position="21"/>
        <end position="423"/>
    </location>
</feature>
<accession>D2R286</accession>
<evidence type="ECO:0000313" key="3">
    <source>
        <dbReference type="Proteomes" id="UP000001887"/>
    </source>
</evidence>
<dbReference type="KEGG" id="psl:Psta_0304"/>
<evidence type="ECO:0000256" key="1">
    <source>
        <dbReference type="SAM" id="SignalP"/>
    </source>
</evidence>
<dbReference type="eggNOG" id="ENOG502ZNKW">
    <property type="taxonomic scope" value="Bacteria"/>
</dbReference>